<sequence length="269" mass="28784">MARGSRPRIEPVPDAPAATVDLGADRALVIGDYHAGIEAGLRYERGVELPSDGPARRQRLLELLRNEHAARLVVLGDLGHRIGSVDGAEREELDSLYKAVVENFGARITVAPGNHDGGLEGLWGDLEGVDILPQAGGLLGDADRGETVGVCHGHTWPAPELLSAEVICMAHEHPTVKLTDSVGGYRTEKAWLRGRLDRDIMAAGVDADPDTITWGDPELVVVPSFNDRSGGTWVNVESEGFLSPFLPEALVDADCYLLDGTRLGAYNSV</sequence>
<evidence type="ECO:0000259" key="1">
    <source>
        <dbReference type="Pfam" id="PF00149"/>
    </source>
</evidence>
<proteinExistence type="predicted"/>
<dbReference type="EMBL" id="JBHUDM010000002">
    <property type="protein sequence ID" value="MFD1641655.1"/>
    <property type="molecule type" value="Genomic_DNA"/>
</dbReference>
<dbReference type="InterPro" id="IPR024173">
    <property type="entry name" value="Pesterase_MJ0037-like"/>
</dbReference>
<dbReference type="RefSeq" id="WP_256396745.1">
    <property type="nucleotide sequence ID" value="NZ_JANHDJ010000005.1"/>
</dbReference>
<comment type="caution">
    <text evidence="2">The sequence shown here is derived from an EMBL/GenBank/DDBJ whole genome shotgun (WGS) entry which is preliminary data.</text>
</comment>
<organism evidence="2 3">
    <name type="scientific">Halohasta litorea</name>
    <dbReference type="NCBI Taxonomy" id="869891"/>
    <lineage>
        <taxon>Archaea</taxon>
        <taxon>Methanobacteriati</taxon>
        <taxon>Methanobacteriota</taxon>
        <taxon>Stenosarchaea group</taxon>
        <taxon>Halobacteria</taxon>
        <taxon>Halobacteriales</taxon>
        <taxon>Haloferacaceae</taxon>
        <taxon>Halohasta</taxon>
    </lineage>
</organism>
<dbReference type="Proteomes" id="UP001597052">
    <property type="component" value="Unassembled WGS sequence"/>
</dbReference>
<evidence type="ECO:0000313" key="3">
    <source>
        <dbReference type="Proteomes" id="UP001597052"/>
    </source>
</evidence>
<dbReference type="InterPro" id="IPR029052">
    <property type="entry name" value="Metallo-depent_PP-like"/>
</dbReference>
<feature type="domain" description="Calcineurin-like phosphoesterase" evidence="1">
    <location>
        <begin position="27"/>
        <end position="180"/>
    </location>
</feature>
<keyword evidence="3" id="KW-1185">Reference proteome</keyword>
<dbReference type="Gene3D" id="3.60.21.10">
    <property type="match status" value="1"/>
</dbReference>
<dbReference type="Pfam" id="PF00149">
    <property type="entry name" value="Metallophos"/>
    <property type="match status" value="1"/>
</dbReference>
<evidence type="ECO:0000313" key="2">
    <source>
        <dbReference type="EMBL" id="MFD1641655.1"/>
    </source>
</evidence>
<dbReference type="SUPFAM" id="SSF56300">
    <property type="entry name" value="Metallo-dependent phosphatases"/>
    <property type="match status" value="1"/>
</dbReference>
<dbReference type="PANTHER" id="PTHR39323:SF1">
    <property type="entry name" value="BLR1149 PROTEIN"/>
    <property type="match status" value="1"/>
</dbReference>
<protein>
    <submittedName>
        <fullName evidence="2">Metallophosphoesterase</fullName>
    </submittedName>
</protein>
<dbReference type="PANTHER" id="PTHR39323">
    <property type="entry name" value="BLR1149 PROTEIN"/>
    <property type="match status" value="1"/>
</dbReference>
<dbReference type="AlphaFoldDB" id="A0ABD6D601"/>
<reference evidence="2 3" key="1">
    <citation type="journal article" date="2019" name="Int. J. Syst. Evol. Microbiol.">
        <title>The Global Catalogue of Microorganisms (GCM) 10K type strain sequencing project: providing services to taxonomists for standard genome sequencing and annotation.</title>
        <authorList>
            <consortium name="The Broad Institute Genomics Platform"/>
            <consortium name="The Broad Institute Genome Sequencing Center for Infectious Disease"/>
            <person name="Wu L."/>
            <person name="Ma J."/>
        </authorList>
    </citation>
    <scope>NUCLEOTIDE SEQUENCE [LARGE SCALE GENOMIC DNA]</scope>
    <source>
        <strain evidence="2 3">CGMCC 1.10593</strain>
    </source>
</reference>
<gene>
    <name evidence="2" type="ORF">ACFSBW_07190</name>
</gene>
<dbReference type="InterPro" id="IPR004843">
    <property type="entry name" value="Calcineurin-like_PHP"/>
</dbReference>
<accession>A0ABD6D601</accession>
<dbReference type="PIRSF" id="PIRSF000887">
    <property type="entry name" value="Pesterase_MJ0037"/>
    <property type="match status" value="1"/>
</dbReference>
<name>A0ABD6D601_9EURY</name>